<evidence type="ECO:0000313" key="3">
    <source>
        <dbReference type="EMBL" id="MDT0480339.1"/>
    </source>
</evidence>
<comment type="caution">
    <text evidence="3">The sequence shown here is derived from an EMBL/GenBank/DDBJ whole genome shotgun (WGS) entry which is preliminary data.</text>
</comment>
<keyword evidence="2" id="KW-0812">Transmembrane</keyword>
<keyword evidence="2" id="KW-0472">Membrane</keyword>
<organism evidence="3 4">
    <name type="scientific">Streptomyces doebereineriae</name>
    <dbReference type="NCBI Taxonomy" id="3075528"/>
    <lineage>
        <taxon>Bacteria</taxon>
        <taxon>Bacillati</taxon>
        <taxon>Actinomycetota</taxon>
        <taxon>Actinomycetes</taxon>
        <taxon>Kitasatosporales</taxon>
        <taxon>Streptomycetaceae</taxon>
        <taxon>Streptomyces</taxon>
    </lineage>
</organism>
<feature type="transmembrane region" description="Helical" evidence="2">
    <location>
        <begin position="232"/>
        <end position="249"/>
    </location>
</feature>
<accession>A0ABU2V543</accession>
<feature type="transmembrane region" description="Helical" evidence="2">
    <location>
        <begin position="7"/>
        <end position="25"/>
    </location>
</feature>
<feature type="region of interest" description="Disordered" evidence="1">
    <location>
        <begin position="265"/>
        <end position="288"/>
    </location>
</feature>
<dbReference type="RefSeq" id="WP_311713615.1">
    <property type="nucleotide sequence ID" value="NZ_JAVREZ010000002.1"/>
</dbReference>
<proteinExistence type="predicted"/>
<evidence type="ECO:0000256" key="1">
    <source>
        <dbReference type="SAM" id="MobiDB-lite"/>
    </source>
</evidence>
<keyword evidence="4" id="KW-1185">Reference proteome</keyword>
<protein>
    <recommendedName>
        <fullName evidence="5">DUF4239 domain-containing protein</fullName>
    </recommendedName>
</protein>
<dbReference type="EMBL" id="JAVREZ010000002">
    <property type="protein sequence ID" value="MDT0480339.1"/>
    <property type="molecule type" value="Genomic_DNA"/>
</dbReference>
<gene>
    <name evidence="3" type="ORF">RNB18_09160</name>
</gene>
<name>A0ABU2V543_9ACTN</name>
<evidence type="ECO:0000256" key="2">
    <source>
        <dbReference type="SAM" id="Phobius"/>
    </source>
</evidence>
<sequence>MRSAFYLLMHAVAFISAAITATYALYLNTVTPNRPGFTAADLSDLSFVTSILLSEIVFLILLLRRAEAWRRESADVSAIFFGYSVLWISWDLANGKGKVLDVDEALSLVRANLGDFAAHSDYFADPERRDSVLRHVAAVQRELMKCSDRLLSDGVLALPDLVKTVGPFLERLVDQRWLGLLDLPDAADAESIVRSAGDRDSRRNALIIISGAAIAALVVGLATTVGISAETAVLPAALVSLVGPVIWGGKSLGVSPRVILGSIMGSTSGDGQVDSRQPTGGNPGGDVS</sequence>
<dbReference type="Proteomes" id="UP001183824">
    <property type="component" value="Unassembled WGS sequence"/>
</dbReference>
<feature type="transmembrane region" description="Helical" evidence="2">
    <location>
        <begin position="45"/>
        <end position="63"/>
    </location>
</feature>
<feature type="compositionally biased region" description="Polar residues" evidence="1">
    <location>
        <begin position="265"/>
        <end position="280"/>
    </location>
</feature>
<evidence type="ECO:0008006" key="5">
    <source>
        <dbReference type="Google" id="ProtNLM"/>
    </source>
</evidence>
<feature type="transmembrane region" description="Helical" evidence="2">
    <location>
        <begin position="204"/>
        <end position="226"/>
    </location>
</feature>
<keyword evidence="2" id="KW-1133">Transmembrane helix</keyword>
<reference evidence="4" key="1">
    <citation type="submission" date="2023-07" db="EMBL/GenBank/DDBJ databases">
        <title>30 novel species of actinomycetes from the DSMZ collection.</title>
        <authorList>
            <person name="Nouioui I."/>
        </authorList>
    </citation>
    <scope>NUCLEOTIDE SEQUENCE [LARGE SCALE GENOMIC DNA]</scope>
    <source>
        <strain evidence="4">DSM 41640</strain>
    </source>
</reference>
<evidence type="ECO:0000313" key="4">
    <source>
        <dbReference type="Proteomes" id="UP001183824"/>
    </source>
</evidence>